<feature type="compositionally biased region" description="Polar residues" evidence="7">
    <location>
        <begin position="1"/>
        <end position="10"/>
    </location>
</feature>
<organism evidence="9 10">
    <name type="scientific">Hallella bergensis DSM 17361</name>
    <dbReference type="NCBI Taxonomy" id="585502"/>
    <lineage>
        <taxon>Bacteria</taxon>
        <taxon>Pseudomonadati</taxon>
        <taxon>Bacteroidota</taxon>
        <taxon>Bacteroidia</taxon>
        <taxon>Bacteroidales</taxon>
        <taxon>Prevotellaceae</taxon>
        <taxon>Hallella</taxon>
    </lineage>
</organism>
<dbReference type="EC" id="1.97.1.4" evidence="9"/>
<dbReference type="Proteomes" id="UP000003160">
    <property type="component" value="Unassembled WGS sequence"/>
</dbReference>
<reference evidence="9 10" key="1">
    <citation type="submission" date="2009-10" db="EMBL/GenBank/DDBJ databases">
        <authorList>
            <person name="Qin X."/>
            <person name="Bachman B."/>
            <person name="Battles P."/>
            <person name="Bell A."/>
            <person name="Bess C."/>
            <person name="Bickham C."/>
            <person name="Chaboub L."/>
            <person name="Chen D."/>
            <person name="Coyle M."/>
            <person name="Deiros D.R."/>
            <person name="Dinh H."/>
            <person name="Forbes L."/>
            <person name="Fowler G."/>
            <person name="Francisco L."/>
            <person name="Fu Q."/>
            <person name="Gubbala S."/>
            <person name="Hale W."/>
            <person name="Han Y."/>
            <person name="Hemphill L."/>
            <person name="Highlander S.K."/>
            <person name="Hirani K."/>
            <person name="Hogues M."/>
            <person name="Jackson L."/>
            <person name="Jakkamsetti A."/>
            <person name="Javaid M."/>
            <person name="Jiang H."/>
            <person name="Korchina V."/>
            <person name="Kovar C."/>
            <person name="Lara F."/>
            <person name="Lee S."/>
            <person name="Mata R."/>
            <person name="Mathew T."/>
            <person name="Moen C."/>
            <person name="Morales K."/>
            <person name="Munidasa M."/>
            <person name="Nazareth L."/>
            <person name="Ngo R."/>
            <person name="Nguyen L."/>
            <person name="Okwuonu G."/>
            <person name="Ongeri F."/>
            <person name="Patil S."/>
            <person name="Petrosino J."/>
            <person name="Pham C."/>
            <person name="Pham P."/>
            <person name="Pu L.-L."/>
            <person name="Puazo M."/>
            <person name="Raj R."/>
            <person name="Reid J."/>
            <person name="Rouhana J."/>
            <person name="Saada N."/>
            <person name="Shang Y."/>
            <person name="Simmons D."/>
            <person name="Thornton R."/>
            <person name="Warren J."/>
            <person name="Weissenberger G."/>
            <person name="Zhang J."/>
            <person name="Zhang L."/>
            <person name="Zhou C."/>
            <person name="Zhu D."/>
            <person name="Muzny D."/>
            <person name="Worley K."/>
            <person name="Gibbs R."/>
        </authorList>
    </citation>
    <scope>NUCLEOTIDE SEQUENCE [LARGE SCALE GENOMIC DNA]</scope>
    <source>
        <strain evidence="9 10">DSM 17361</strain>
    </source>
</reference>
<evidence type="ECO:0000256" key="6">
    <source>
        <dbReference type="ARBA" id="ARBA00023014"/>
    </source>
</evidence>
<keyword evidence="6" id="KW-0411">Iron-sulfur</keyword>
<evidence type="ECO:0000256" key="2">
    <source>
        <dbReference type="ARBA" id="ARBA00022485"/>
    </source>
</evidence>
<keyword evidence="3" id="KW-0949">S-adenosyl-L-methionine</keyword>
<keyword evidence="10" id="KW-1185">Reference proteome</keyword>
<evidence type="ECO:0000256" key="4">
    <source>
        <dbReference type="ARBA" id="ARBA00022723"/>
    </source>
</evidence>
<dbReference type="eggNOG" id="COG0602">
    <property type="taxonomic scope" value="Bacteria"/>
</dbReference>
<keyword evidence="5" id="KW-0408">Iron</keyword>
<dbReference type="SFLD" id="SFLDG01063">
    <property type="entry name" value="activating_enzymes__group_1"/>
    <property type="match status" value="1"/>
</dbReference>
<keyword evidence="2" id="KW-0004">4Fe-4S</keyword>
<dbReference type="NCBIfam" id="TIGR02491">
    <property type="entry name" value="NrdG"/>
    <property type="match status" value="1"/>
</dbReference>
<dbReference type="SUPFAM" id="SSF102114">
    <property type="entry name" value="Radical SAM enzymes"/>
    <property type="match status" value="1"/>
</dbReference>
<dbReference type="OrthoDB" id="9782387at2"/>
<dbReference type="PANTHER" id="PTHR30352">
    <property type="entry name" value="PYRUVATE FORMATE-LYASE-ACTIVATING ENZYME"/>
    <property type="match status" value="1"/>
</dbReference>
<evidence type="ECO:0000256" key="5">
    <source>
        <dbReference type="ARBA" id="ARBA00023004"/>
    </source>
</evidence>
<keyword evidence="4" id="KW-0479">Metal-binding</keyword>
<dbReference type="GO" id="GO:0051539">
    <property type="term" value="F:4 iron, 4 sulfur cluster binding"/>
    <property type="evidence" value="ECO:0007669"/>
    <property type="project" value="UniProtKB-KW"/>
</dbReference>
<feature type="region of interest" description="Disordered" evidence="7">
    <location>
        <begin position="1"/>
        <end position="35"/>
    </location>
</feature>
<dbReference type="SFLD" id="SFLDS00029">
    <property type="entry name" value="Radical_SAM"/>
    <property type="match status" value="1"/>
</dbReference>
<dbReference type="GO" id="GO:0004748">
    <property type="term" value="F:ribonucleoside-diphosphate reductase activity, thioredoxin disulfide as acceptor"/>
    <property type="evidence" value="ECO:0007669"/>
    <property type="project" value="TreeGrafter"/>
</dbReference>
<evidence type="ECO:0000313" key="10">
    <source>
        <dbReference type="Proteomes" id="UP000003160"/>
    </source>
</evidence>
<dbReference type="PANTHER" id="PTHR30352:SF2">
    <property type="entry name" value="ANAEROBIC RIBONUCLEOSIDE-TRIPHOSPHATE REDUCTASE-ACTIVATING PROTEIN"/>
    <property type="match status" value="1"/>
</dbReference>
<dbReference type="AlphaFoldDB" id="D1PT46"/>
<dbReference type="PROSITE" id="PS51918">
    <property type="entry name" value="RADICAL_SAM"/>
    <property type="match status" value="1"/>
</dbReference>
<dbReference type="InterPro" id="IPR034457">
    <property type="entry name" value="Organic_radical-activating"/>
</dbReference>
<dbReference type="InterPro" id="IPR012837">
    <property type="entry name" value="NrdG"/>
</dbReference>
<keyword evidence="9" id="KW-0560">Oxidoreductase</keyword>
<dbReference type="InterPro" id="IPR007197">
    <property type="entry name" value="rSAM"/>
</dbReference>
<evidence type="ECO:0000313" key="9">
    <source>
        <dbReference type="EMBL" id="EFA45540.1"/>
    </source>
</evidence>
<evidence type="ECO:0000259" key="8">
    <source>
        <dbReference type="PROSITE" id="PS51918"/>
    </source>
</evidence>
<evidence type="ECO:0000256" key="3">
    <source>
        <dbReference type="ARBA" id="ARBA00022691"/>
    </source>
</evidence>
<protein>
    <submittedName>
        <fullName evidence="9">Anaerobic ribonucleoside-triphosphate reductase activating protein</fullName>
        <ecNumber evidence="9">1.97.1.4</ecNumber>
    </submittedName>
</protein>
<evidence type="ECO:0000256" key="1">
    <source>
        <dbReference type="ARBA" id="ARBA00001966"/>
    </source>
</evidence>
<sequence length="203" mass="22787">MLDNKNNPRFSESEEPLPSPSVYPAYHSPSPTGEGVRGERLLILSILEDTMVDGPGFRTSIYCAGCPNECPGCHNPQSWDIRNGHEMSVEEIMQVIEADPFANVTFSGGDPMFQPDGFAELAKAIRERTNKNIWCFSGFTYEMLLRNPRQRRLLELLDVLVDGPFVQKLRDESLVFRGSSNQRIIDVQASLREGSVVMYQVSA</sequence>
<dbReference type="RefSeq" id="WP_007175335.1">
    <property type="nucleotide sequence ID" value="NZ_GG704784.1"/>
</dbReference>
<dbReference type="SFLD" id="SFLDG01066">
    <property type="entry name" value="organic_radical-activating_enz"/>
    <property type="match status" value="1"/>
</dbReference>
<comment type="cofactor">
    <cofactor evidence="1">
        <name>[4Fe-4S] cluster</name>
        <dbReference type="ChEBI" id="CHEBI:49883"/>
    </cofactor>
</comment>
<dbReference type="CDD" id="cd01335">
    <property type="entry name" value="Radical_SAM"/>
    <property type="match status" value="1"/>
</dbReference>
<dbReference type="Gene3D" id="3.20.20.70">
    <property type="entry name" value="Aldolase class I"/>
    <property type="match status" value="1"/>
</dbReference>
<dbReference type="InterPro" id="IPR058240">
    <property type="entry name" value="rSAM_sf"/>
</dbReference>
<evidence type="ECO:0000256" key="7">
    <source>
        <dbReference type="SAM" id="MobiDB-lite"/>
    </source>
</evidence>
<name>D1PT46_9BACT</name>
<dbReference type="SFLD" id="SFLDF00299">
    <property type="entry name" value="anaerobic_ribonucleoside-triph"/>
    <property type="match status" value="1"/>
</dbReference>
<dbReference type="HOGENOM" id="CLU_089926_0_0_10"/>
<gene>
    <name evidence="9" type="primary">nrdG</name>
    <name evidence="9" type="ORF">HMPREF0645_0131</name>
</gene>
<dbReference type="Pfam" id="PF13353">
    <property type="entry name" value="Fer4_12"/>
    <property type="match status" value="1"/>
</dbReference>
<feature type="domain" description="Radical SAM core" evidence="8">
    <location>
        <begin position="52"/>
        <end position="203"/>
    </location>
</feature>
<dbReference type="EMBL" id="ACKS01000009">
    <property type="protein sequence ID" value="EFA45540.1"/>
    <property type="molecule type" value="Genomic_DNA"/>
</dbReference>
<dbReference type="InterPro" id="IPR013785">
    <property type="entry name" value="Aldolase_TIM"/>
</dbReference>
<accession>D1PT46</accession>
<comment type="caution">
    <text evidence="9">The sequence shown here is derived from an EMBL/GenBank/DDBJ whole genome shotgun (WGS) entry which is preliminary data.</text>
</comment>
<proteinExistence type="predicted"/>
<dbReference type="GO" id="GO:0043365">
    <property type="term" value="F:[formate-C-acetyltransferase]-activating enzyme activity"/>
    <property type="evidence" value="ECO:0007669"/>
    <property type="project" value="UniProtKB-EC"/>
</dbReference>
<dbReference type="GO" id="GO:0046872">
    <property type="term" value="F:metal ion binding"/>
    <property type="evidence" value="ECO:0007669"/>
    <property type="project" value="UniProtKB-KW"/>
</dbReference>